<feature type="chain" id="PRO_5036206764" evidence="3">
    <location>
        <begin position="21"/>
        <end position="403"/>
    </location>
</feature>
<dbReference type="EnsemblMetazoa" id="CLYHEMT002995.1">
    <property type="protein sequence ID" value="CLYHEMP002995.1"/>
    <property type="gene ID" value="CLYHEMG002995"/>
</dbReference>
<accession>A0A7M5WIY6</accession>
<dbReference type="EnsemblMetazoa" id="CLYHEMT002995.2">
    <property type="protein sequence ID" value="CLYHEMP002995.2"/>
    <property type="gene ID" value="CLYHEMG002995"/>
</dbReference>
<keyword evidence="2" id="KW-0812">Transmembrane</keyword>
<organism evidence="4 5">
    <name type="scientific">Clytia hemisphaerica</name>
    <dbReference type="NCBI Taxonomy" id="252671"/>
    <lineage>
        <taxon>Eukaryota</taxon>
        <taxon>Metazoa</taxon>
        <taxon>Cnidaria</taxon>
        <taxon>Hydrozoa</taxon>
        <taxon>Hydroidolina</taxon>
        <taxon>Leptothecata</taxon>
        <taxon>Obeliida</taxon>
        <taxon>Clytiidae</taxon>
        <taxon>Clytia</taxon>
    </lineage>
</organism>
<dbReference type="RefSeq" id="XP_066923415.1">
    <property type="nucleotide sequence ID" value="XM_067067314.1"/>
</dbReference>
<dbReference type="PANTHER" id="PTHR16311">
    <property type="entry name" value="THROMBOSPONDIN TYPE I DOMAIN-CONTAINING 1"/>
    <property type="match status" value="1"/>
</dbReference>
<dbReference type="OrthoDB" id="5781878at2759"/>
<feature type="compositionally biased region" description="Basic and acidic residues" evidence="1">
    <location>
        <begin position="245"/>
        <end position="254"/>
    </location>
</feature>
<dbReference type="InterPro" id="IPR035914">
    <property type="entry name" value="Sperma_CUB_dom_sf"/>
</dbReference>
<evidence type="ECO:0000313" key="5">
    <source>
        <dbReference type="Proteomes" id="UP000594262"/>
    </source>
</evidence>
<dbReference type="PROSITE" id="PS50092">
    <property type="entry name" value="TSP1"/>
    <property type="match status" value="1"/>
</dbReference>
<dbReference type="RefSeq" id="XP_066923412.1">
    <property type="nucleotide sequence ID" value="XM_067067311.1"/>
</dbReference>
<dbReference type="RefSeq" id="XP_066923413.1">
    <property type="nucleotide sequence ID" value="XM_067067312.1"/>
</dbReference>
<keyword evidence="2" id="KW-1133">Transmembrane helix</keyword>
<dbReference type="InterPro" id="IPR000884">
    <property type="entry name" value="TSP1_rpt"/>
</dbReference>
<feature type="signal peptide" evidence="3">
    <location>
        <begin position="1"/>
        <end position="20"/>
    </location>
</feature>
<dbReference type="Proteomes" id="UP000594262">
    <property type="component" value="Unplaced"/>
</dbReference>
<feature type="region of interest" description="Disordered" evidence="1">
    <location>
        <begin position="242"/>
        <end position="297"/>
    </location>
</feature>
<name>A0A7M5WIY6_9CNID</name>
<feature type="compositionally biased region" description="Low complexity" evidence="1">
    <location>
        <begin position="281"/>
        <end position="296"/>
    </location>
</feature>
<dbReference type="GeneID" id="136810718"/>
<feature type="transmembrane region" description="Helical" evidence="2">
    <location>
        <begin position="213"/>
        <end position="235"/>
    </location>
</feature>
<dbReference type="InterPro" id="IPR036383">
    <property type="entry name" value="TSP1_rpt_sf"/>
</dbReference>
<dbReference type="SMART" id="SM00209">
    <property type="entry name" value="TSP1"/>
    <property type="match status" value="1"/>
</dbReference>
<evidence type="ECO:0000256" key="2">
    <source>
        <dbReference type="SAM" id="Phobius"/>
    </source>
</evidence>
<keyword evidence="2" id="KW-0472">Membrane</keyword>
<proteinExistence type="predicted"/>
<dbReference type="RefSeq" id="XP_066923416.1">
    <property type="nucleotide sequence ID" value="XM_067067315.1"/>
</dbReference>
<dbReference type="RefSeq" id="XP_066923417.1">
    <property type="nucleotide sequence ID" value="XM_067067316.1"/>
</dbReference>
<dbReference type="SUPFAM" id="SSF49854">
    <property type="entry name" value="Spermadhesin, CUB domain"/>
    <property type="match status" value="1"/>
</dbReference>
<dbReference type="EnsemblMetazoa" id="CLYHEMT002995.3">
    <property type="protein sequence ID" value="CLYHEMP002995.3"/>
    <property type="gene ID" value="CLYHEMG002995"/>
</dbReference>
<evidence type="ECO:0000256" key="1">
    <source>
        <dbReference type="SAM" id="MobiDB-lite"/>
    </source>
</evidence>
<dbReference type="AlphaFoldDB" id="A0A7M5WIY6"/>
<evidence type="ECO:0000313" key="4">
    <source>
        <dbReference type="EnsemblMetazoa" id="CLYHEMP002995.2"/>
    </source>
</evidence>
<evidence type="ECO:0000256" key="3">
    <source>
        <dbReference type="SAM" id="SignalP"/>
    </source>
</evidence>
<dbReference type="RefSeq" id="XP_066923411.1">
    <property type="nucleotide sequence ID" value="XM_067067310.1"/>
</dbReference>
<dbReference type="SUPFAM" id="SSF82895">
    <property type="entry name" value="TSP-1 type 1 repeat"/>
    <property type="match status" value="1"/>
</dbReference>
<dbReference type="RefSeq" id="XP_066923414.1">
    <property type="nucleotide sequence ID" value="XM_067067313.1"/>
</dbReference>
<keyword evidence="5" id="KW-1185">Reference proteome</keyword>
<dbReference type="Pfam" id="PF00090">
    <property type="entry name" value="TSP_1"/>
    <property type="match status" value="1"/>
</dbReference>
<keyword evidence="3" id="KW-0732">Signal</keyword>
<reference evidence="4" key="1">
    <citation type="submission" date="2021-01" db="UniProtKB">
        <authorList>
            <consortium name="EnsemblMetazoa"/>
        </authorList>
    </citation>
    <scope>IDENTIFICATION</scope>
</reference>
<dbReference type="Gene3D" id="2.20.100.10">
    <property type="entry name" value="Thrombospondin type-1 (TSP1) repeat"/>
    <property type="match status" value="1"/>
</dbReference>
<dbReference type="InterPro" id="IPR038877">
    <property type="entry name" value="THSD1"/>
</dbReference>
<dbReference type="PANTHER" id="PTHR16311:SF3">
    <property type="entry name" value="THROMBOSPONDIN TYPE-1 DOMAIN-CONTAINING PROTEIN 1"/>
    <property type="match status" value="1"/>
</dbReference>
<dbReference type="GO" id="GO:0071944">
    <property type="term" value="C:cell periphery"/>
    <property type="evidence" value="ECO:0007669"/>
    <property type="project" value="TreeGrafter"/>
</dbReference>
<protein>
    <submittedName>
        <fullName evidence="4">Uncharacterized protein</fullName>
    </submittedName>
</protein>
<sequence length="403" mass="44504">MSTRLLLVVVWTLLFPLVTARYQWTSWSRPSDCSRTCGEGVSSRIRECKPTGEDSQEGENDCPGAATIEEICFKPPCPLDPNKANCNCGCLLTQSSGSLRSRLSSKDMFCHWVIKTQPGTKPILSINNVKNFDWKSGGIYISTGGSEHHRYTEQDGVRLKKDFPFVIRGDGNVMNVSLHYSKKLNVSQMVELDASYTSTKVAVVDEAKQTLNLPAIIGIAACAAIILIASIIAICRRMRNTSNSDKTKEEKPQEEFEDASSVSGSNRSCGKHHKHNGTHASSKTSYSTPYSTGTLSQEERERLLATVNNDMFLQKEGSMVSGMPPVGYLPPGQAYVNYPVQNGQIVQPVHMIHAQSTLTIQQLPQPAINYMIQQTQMSYNRQLPYEHSMSGTPYDYATSGTEG</sequence>